<gene>
    <name evidence="2" type="ORF">VBRA1451_LOCUS13860</name>
</gene>
<protein>
    <submittedName>
        <fullName evidence="2">Uncharacterized protein</fullName>
    </submittedName>
</protein>
<dbReference type="Gene3D" id="3.30.420.10">
    <property type="entry name" value="Ribonuclease H-like superfamily/Ribonuclease H"/>
    <property type="match status" value="1"/>
</dbReference>
<reference evidence="2" key="1">
    <citation type="submission" date="2021-01" db="EMBL/GenBank/DDBJ databases">
        <authorList>
            <person name="Corre E."/>
            <person name="Pelletier E."/>
            <person name="Niang G."/>
            <person name="Scheremetjew M."/>
            <person name="Finn R."/>
            <person name="Kale V."/>
            <person name="Holt S."/>
            <person name="Cochrane G."/>
            <person name="Meng A."/>
            <person name="Brown T."/>
            <person name="Cohen L."/>
        </authorList>
    </citation>
    <scope>NUCLEOTIDE SEQUENCE</scope>
    <source>
        <strain evidence="2">CCMP3346</strain>
    </source>
</reference>
<dbReference type="InterPro" id="IPR012337">
    <property type="entry name" value="RNaseH-like_sf"/>
</dbReference>
<evidence type="ECO:0000313" key="2">
    <source>
        <dbReference type="EMBL" id="CAD9058790.1"/>
    </source>
</evidence>
<accession>A0A7S1JZK4</accession>
<dbReference type="GO" id="GO:0003676">
    <property type="term" value="F:nucleic acid binding"/>
    <property type="evidence" value="ECO:0007669"/>
    <property type="project" value="InterPro"/>
</dbReference>
<sequence>MHLGNAFRHSSPGDLVHVDFLKQKSVAPKAFMHYCTAIRMPKAVRTDGGAELIAGTWKAFCEQHQIRQEQSPCSTLPIRPSAIVLVFCCQDRHPPCIKHIRTFGARAYVHQRKDQRGKLMIVNSSSHETSRWTSTCFLTNRSTSNPKMTDIVSIKKMSVSTNTIKTLSLTALHCSKDRQQHQQYRRPLKMPKMKKPPLIPMEMPLTTTESFEGKRGQVTTTPSTEDQVETA</sequence>
<evidence type="ECO:0000256" key="1">
    <source>
        <dbReference type="SAM" id="MobiDB-lite"/>
    </source>
</evidence>
<dbReference type="AlphaFoldDB" id="A0A7S1JZK4"/>
<name>A0A7S1JZK4_9ALVE</name>
<dbReference type="InterPro" id="IPR036397">
    <property type="entry name" value="RNaseH_sf"/>
</dbReference>
<feature type="region of interest" description="Disordered" evidence="1">
    <location>
        <begin position="207"/>
        <end position="231"/>
    </location>
</feature>
<proteinExistence type="predicted"/>
<dbReference type="EMBL" id="HBGB01023960">
    <property type="protein sequence ID" value="CAD9058790.1"/>
    <property type="molecule type" value="Transcribed_RNA"/>
</dbReference>
<organism evidence="2">
    <name type="scientific">Vitrella brassicaformis</name>
    <dbReference type="NCBI Taxonomy" id="1169539"/>
    <lineage>
        <taxon>Eukaryota</taxon>
        <taxon>Sar</taxon>
        <taxon>Alveolata</taxon>
        <taxon>Colpodellida</taxon>
        <taxon>Vitrellaceae</taxon>
        <taxon>Vitrella</taxon>
    </lineage>
</organism>
<dbReference type="SUPFAM" id="SSF53098">
    <property type="entry name" value="Ribonuclease H-like"/>
    <property type="match status" value="1"/>
</dbReference>